<dbReference type="SMART" id="SM00267">
    <property type="entry name" value="GGDEF"/>
    <property type="match status" value="1"/>
</dbReference>
<comment type="caution">
    <text evidence="3">The sequence shown here is derived from an EMBL/GenBank/DDBJ whole genome shotgun (WGS) entry which is preliminary data.</text>
</comment>
<accession>A0ABT9IH04</accession>
<dbReference type="Pfam" id="PF08448">
    <property type="entry name" value="PAS_4"/>
    <property type="match status" value="1"/>
</dbReference>
<dbReference type="Gene3D" id="3.30.70.270">
    <property type="match status" value="1"/>
</dbReference>
<dbReference type="InterPro" id="IPR013656">
    <property type="entry name" value="PAS_4"/>
</dbReference>
<dbReference type="RefSeq" id="WP_306001390.1">
    <property type="nucleotide sequence ID" value="NZ_JASNFN010000032.1"/>
</dbReference>
<dbReference type="Gene3D" id="3.30.450.20">
    <property type="entry name" value="PAS domain"/>
    <property type="match status" value="1"/>
</dbReference>
<dbReference type="SUPFAM" id="SSF55785">
    <property type="entry name" value="PYP-like sensor domain (PAS domain)"/>
    <property type="match status" value="1"/>
</dbReference>
<protein>
    <submittedName>
        <fullName evidence="3">Diguanylate cyclase</fullName>
        <ecNumber evidence="3">2.7.7.65</ecNumber>
    </submittedName>
</protein>
<evidence type="ECO:0000313" key="4">
    <source>
        <dbReference type="Proteomes" id="UP001233673"/>
    </source>
</evidence>
<dbReference type="SUPFAM" id="SSF55781">
    <property type="entry name" value="GAF domain-like"/>
    <property type="match status" value="1"/>
</dbReference>
<dbReference type="GO" id="GO:0052621">
    <property type="term" value="F:diguanylate cyclase activity"/>
    <property type="evidence" value="ECO:0007669"/>
    <property type="project" value="UniProtKB-EC"/>
</dbReference>
<dbReference type="SUPFAM" id="SSF55073">
    <property type="entry name" value="Nucleotide cyclase"/>
    <property type="match status" value="1"/>
</dbReference>
<dbReference type="InterPro" id="IPR029787">
    <property type="entry name" value="Nucleotide_cyclase"/>
</dbReference>
<dbReference type="PROSITE" id="PS50887">
    <property type="entry name" value="GGDEF"/>
    <property type="match status" value="1"/>
</dbReference>
<dbReference type="InterPro" id="IPR035965">
    <property type="entry name" value="PAS-like_dom_sf"/>
</dbReference>
<evidence type="ECO:0000313" key="3">
    <source>
        <dbReference type="EMBL" id="MDP5184846.1"/>
    </source>
</evidence>
<dbReference type="CDD" id="cd01949">
    <property type="entry name" value="GGDEF"/>
    <property type="match status" value="1"/>
</dbReference>
<dbReference type="InterPro" id="IPR052155">
    <property type="entry name" value="Biofilm_reg_signaling"/>
</dbReference>
<keyword evidence="3" id="KW-0808">Transferase</keyword>
<dbReference type="InterPro" id="IPR003018">
    <property type="entry name" value="GAF"/>
</dbReference>
<dbReference type="PANTHER" id="PTHR44757">
    <property type="entry name" value="DIGUANYLATE CYCLASE DGCP"/>
    <property type="match status" value="1"/>
</dbReference>
<keyword evidence="4" id="KW-1185">Reference proteome</keyword>
<dbReference type="InterPro" id="IPR000160">
    <property type="entry name" value="GGDEF_dom"/>
</dbReference>
<dbReference type="Pfam" id="PF00990">
    <property type="entry name" value="GGDEF"/>
    <property type="match status" value="1"/>
</dbReference>
<dbReference type="SMART" id="SM00065">
    <property type="entry name" value="GAF"/>
    <property type="match status" value="1"/>
</dbReference>
<dbReference type="EC" id="2.7.7.65" evidence="3"/>
<dbReference type="NCBIfam" id="TIGR00254">
    <property type="entry name" value="GGDEF"/>
    <property type="match status" value="1"/>
</dbReference>
<sequence length="499" mass="52036">MTSTAGHAPVPAHPNAYEPEPELPVMDADPALQGLVRVAAAVTGTPYASVITMDTAVMHVMAAHGFRGVPWPREGSMVATVLERGPGVQTCDDLALEPAFAGSPWLDGRRARMRSFGTVPVVVDGRTVAAVCVFDVVPHAFTGTERERLADVATAVASLVRAGQQARQLADLAAASQLARAETARAHQELARSTAFTHALLEVLPVGVVGGDAEGRVVLFNAASRRWHGVDADPGVDPEDVPGAFRLTDADGAPLPAEQVPLRRVYAEGRVDDVETGIAVPGEPFRHVSNSGVQVHDADGALLGAVITLSDVTEQRALEAALRDAALHDPLTGLPNRNLLLDRLDQTLAAAERARRPMAVLYCDLDGFKPVNDTAGHAAGDEVLVEAARRLTAAIRPGDTVARIGGDEFVVLCPEAGSERAAQVIADRITAAFDAPLRRANGDEHAVGISIGVALCGPGETPDSALAASDAAMYRVKAARRGARVPAPRTVADPGVPAP</sequence>
<dbReference type="EMBL" id="JASNFN010000032">
    <property type="protein sequence ID" value="MDP5184846.1"/>
    <property type="molecule type" value="Genomic_DNA"/>
</dbReference>
<name>A0ABT9IH04_9ACTN</name>
<dbReference type="InterPro" id="IPR043128">
    <property type="entry name" value="Rev_trsase/Diguanyl_cyclase"/>
</dbReference>
<evidence type="ECO:0000256" key="1">
    <source>
        <dbReference type="SAM" id="MobiDB-lite"/>
    </source>
</evidence>
<reference evidence="4" key="1">
    <citation type="submission" date="2023-05" db="EMBL/GenBank/DDBJ databases">
        <title>Draft genome of Pseudofrankia sp. BMG5.37.</title>
        <authorList>
            <person name="Gtari M."/>
            <person name="Ghodhbane F."/>
            <person name="Sbissi I."/>
        </authorList>
    </citation>
    <scope>NUCLEOTIDE SEQUENCE [LARGE SCALE GENOMIC DNA]</scope>
    <source>
        <strain evidence="4">BMG 814</strain>
    </source>
</reference>
<dbReference type="Gene3D" id="3.30.450.40">
    <property type="match status" value="1"/>
</dbReference>
<keyword evidence="3" id="KW-0548">Nucleotidyltransferase</keyword>
<dbReference type="Proteomes" id="UP001233673">
    <property type="component" value="Unassembled WGS sequence"/>
</dbReference>
<evidence type="ECO:0000259" key="2">
    <source>
        <dbReference type="PROSITE" id="PS50887"/>
    </source>
</evidence>
<feature type="region of interest" description="Disordered" evidence="1">
    <location>
        <begin position="1"/>
        <end position="23"/>
    </location>
</feature>
<feature type="domain" description="GGDEF" evidence="2">
    <location>
        <begin position="356"/>
        <end position="489"/>
    </location>
</feature>
<dbReference type="InterPro" id="IPR029016">
    <property type="entry name" value="GAF-like_dom_sf"/>
</dbReference>
<gene>
    <name evidence="3" type="ORF">QOZ88_19615</name>
</gene>
<dbReference type="Pfam" id="PF01590">
    <property type="entry name" value="GAF"/>
    <property type="match status" value="1"/>
</dbReference>
<dbReference type="PANTHER" id="PTHR44757:SF2">
    <property type="entry name" value="BIOFILM ARCHITECTURE MAINTENANCE PROTEIN MBAA"/>
    <property type="match status" value="1"/>
</dbReference>
<organism evidence="3 4">
    <name type="scientific">Blastococcus carthaginiensis</name>
    <dbReference type="NCBI Taxonomy" id="3050034"/>
    <lineage>
        <taxon>Bacteria</taxon>
        <taxon>Bacillati</taxon>
        <taxon>Actinomycetota</taxon>
        <taxon>Actinomycetes</taxon>
        <taxon>Geodermatophilales</taxon>
        <taxon>Geodermatophilaceae</taxon>
        <taxon>Blastococcus</taxon>
    </lineage>
</organism>
<proteinExistence type="predicted"/>